<dbReference type="InterPro" id="IPR032675">
    <property type="entry name" value="LRR_dom_sf"/>
</dbReference>
<sequence length="539" mass="61117">MHALYPRGRADMDFDQWLQSPNWRPRITHRALLQQDILSEVFQCLLDVPKYHRRKNNLLAASLVCRTWCSPALDACWSQMDTLNPLLKLIPSIMDGTPELQDLDLSRYQIYARRIRELRLDTGGDDNADVIPSAILGQVFLALQVPLLPNLRLLKWYINLKSPFTADPIFFFAPSLRTFIVTVRVTGDDSEDTSCGFNAVQLVLAALVQQVPHLKTLTLHGDMRVCCLGQIGELKRLENLEVHPYPNHNDESWKLQRTVDKATFASLATLENLTALRVLVHCLDIVPLKESYLFPKLQGLYLRGSLRKMTDVLRSLVAPALRDVILEPEDEGLVGYRLLFAAIHPSLTQLRVSRKFVGPVNESLVAEEIFPSLSHLVNLDRLFIRIGLYSIRDEDIASIAPYWKKLQYLYIVENEESFGRPHPTVHALITLASHCPSLKHIAMPVDVVPLLRSDVPVLNHGLLVLDIRGANRRGELDDADIRMLARQLGCLFPHLHAVLDAWGTLSILRTFRALGQKREQHESVTESAPTMSAWMKAVF</sequence>
<protein>
    <recommendedName>
        <fullName evidence="3">F-box domain-containing protein</fullName>
    </recommendedName>
</protein>
<organism evidence="1 2">
    <name type="scientific">Heliocybe sulcata</name>
    <dbReference type="NCBI Taxonomy" id="5364"/>
    <lineage>
        <taxon>Eukaryota</taxon>
        <taxon>Fungi</taxon>
        <taxon>Dikarya</taxon>
        <taxon>Basidiomycota</taxon>
        <taxon>Agaricomycotina</taxon>
        <taxon>Agaricomycetes</taxon>
        <taxon>Gloeophyllales</taxon>
        <taxon>Gloeophyllaceae</taxon>
        <taxon>Heliocybe</taxon>
    </lineage>
</organism>
<evidence type="ECO:0000313" key="2">
    <source>
        <dbReference type="Proteomes" id="UP000305948"/>
    </source>
</evidence>
<proteinExistence type="predicted"/>
<name>A0A5C3N600_9AGAM</name>
<keyword evidence="2" id="KW-1185">Reference proteome</keyword>
<dbReference type="Proteomes" id="UP000305948">
    <property type="component" value="Unassembled WGS sequence"/>
</dbReference>
<gene>
    <name evidence="1" type="ORF">OE88DRAFT_476548</name>
</gene>
<dbReference type="Gene3D" id="3.80.10.10">
    <property type="entry name" value="Ribonuclease Inhibitor"/>
    <property type="match status" value="1"/>
</dbReference>
<accession>A0A5C3N600</accession>
<reference evidence="1 2" key="1">
    <citation type="journal article" date="2019" name="Nat. Ecol. Evol.">
        <title>Megaphylogeny resolves global patterns of mushroom evolution.</title>
        <authorList>
            <person name="Varga T."/>
            <person name="Krizsan K."/>
            <person name="Foldi C."/>
            <person name="Dima B."/>
            <person name="Sanchez-Garcia M."/>
            <person name="Sanchez-Ramirez S."/>
            <person name="Szollosi G.J."/>
            <person name="Szarkandi J.G."/>
            <person name="Papp V."/>
            <person name="Albert L."/>
            <person name="Andreopoulos W."/>
            <person name="Angelini C."/>
            <person name="Antonin V."/>
            <person name="Barry K.W."/>
            <person name="Bougher N.L."/>
            <person name="Buchanan P."/>
            <person name="Buyck B."/>
            <person name="Bense V."/>
            <person name="Catcheside P."/>
            <person name="Chovatia M."/>
            <person name="Cooper J."/>
            <person name="Damon W."/>
            <person name="Desjardin D."/>
            <person name="Finy P."/>
            <person name="Geml J."/>
            <person name="Haridas S."/>
            <person name="Hughes K."/>
            <person name="Justo A."/>
            <person name="Karasinski D."/>
            <person name="Kautmanova I."/>
            <person name="Kiss B."/>
            <person name="Kocsube S."/>
            <person name="Kotiranta H."/>
            <person name="LaButti K.M."/>
            <person name="Lechner B.E."/>
            <person name="Liimatainen K."/>
            <person name="Lipzen A."/>
            <person name="Lukacs Z."/>
            <person name="Mihaltcheva S."/>
            <person name="Morgado L.N."/>
            <person name="Niskanen T."/>
            <person name="Noordeloos M.E."/>
            <person name="Ohm R.A."/>
            <person name="Ortiz-Santana B."/>
            <person name="Ovrebo C."/>
            <person name="Racz N."/>
            <person name="Riley R."/>
            <person name="Savchenko A."/>
            <person name="Shiryaev A."/>
            <person name="Soop K."/>
            <person name="Spirin V."/>
            <person name="Szebenyi C."/>
            <person name="Tomsovsky M."/>
            <person name="Tulloss R.E."/>
            <person name="Uehling J."/>
            <person name="Grigoriev I.V."/>
            <person name="Vagvolgyi C."/>
            <person name="Papp T."/>
            <person name="Martin F.M."/>
            <person name="Miettinen O."/>
            <person name="Hibbett D.S."/>
            <person name="Nagy L.G."/>
        </authorList>
    </citation>
    <scope>NUCLEOTIDE SEQUENCE [LARGE SCALE GENOMIC DNA]</scope>
    <source>
        <strain evidence="1 2">OMC1185</strain>
    </source>
</reference>
<evidence type="ECO:0000313" key="1">
    <source>
        <dbReference type="EMBL" id="TFK49151.1"/>
    </source>
</evidence>
<dbReference type="AlphaFoldDB" id="A0A5C3N600"/>
<evidence type="ECO:0008006" key="3">
    <source>
        <dbReference type="Google" id="ProtNLM"/>
    </source>
</evidence>
<dbReference type="OrthoDB" id="3222238at2759"/>
<dbReference type="SUPFAM" id="SSF52047">
    <property type="entry name" value="RNI-like"/>
    <property type="match status" value="1"/>
</dbReference>
<dbReference type="EMBL" id="ML213517">
    <property type="protein sequence ID" value="TFK49151.1"/>
    <property type="molecule type" value="Genomic_DNA"/>
</dbReference>